<feature type="non-terminal residue" evidence="11">
    <location>
        <position position="215"/>
    </location>
</feature>
<evidence type="ECO:0000256" key="9">
    <source>
        <dbReference type="ARBA" id="ARBA00023319"/>
    </source>
</evidence>
<reference evidence="11 12" key="1">
    <citation type="journal article" date="2016" name="Genome Biol. Evol.">
        <title>Gene Family Evolution Reflects Adaptation to Soil Environmental Stressors in the Genome of the Collembolan Orchesella cincta.</title>
        <authorList>
            <person name="Faddeeva-Vakhrusheva A."/>
            <person name="Derks M.F."/>
            <person name="Anvar S.Y."/>
            <person name="Agamennone V."/>
            <person name="Suring W."/>
            <person name="Smit S."/>
            <person name="van Straalen N.M."/>
            <person name="Roelofs D."/>
        </authorList>
    </citation>
    <scope>NUCLEOTIDE SEQUENCE [LARGE SCALE GENOMIC DNA]</scope>
    <source>
        <tissue evidence="11">Mixed pool</tissue>
    </source>
</reference>
<evidence type="ECO:0000256" key="6">
    <source>
        <dbReference type="ARBA" id="ARBA00022989"/>
    </source>
</evidence>
<dbReference type="OMA" id="DINARWY"/>
<dbReference type="InterPro" id="IPR013783">
    <property type="entry name" value="Ig-like_fold"/>
</dbReference>
<keyword evidence="4" id="KW-0677">Repeat</keyword>
<feature type="domain" description="Ig-like" evidence="10">
    <location>
        <begin position="71"/>
        <end position="173"/>
    </location>
</feature>
<dbReference type="InterPro" id="IPR003599">
    <property type="entry name" value="Ig_sub"/>
</dbReference>
<dbReference type="FunFam" id="2.60.40.10:FF:000017">
    <property type="entry name" value="Down syndrome cell adhesion molecule b"/>
    <property type="match status" value="1"/>
</dbReference>
<dbReference type="InterPro" id="IPR013098">
    <property type="entry name" value="Ig_I-set"/>
</dbReference>
<protein>
    <submittedName>
        <fullName evidence="11">Down syndrome cell adhesion molecule-like protein Dscam2</fullName>
    </submittedName>
</protein>
<keyword evidence="12" id="KW-1185">Reference proteome</keyword>
<dbReference type="SMART" id="SM00409">
    <property type="entry name" value="IG"/>
    <property type="match status" value="2"/>
</dbReference>
<dbReference type="GO" id="GO:0016020">
    <property type="term" value="C:membrane"/>
    <property type="evidence" value="ECO:0007669"/>
    <property type="project" value="UniProtKB-SubCell"/>
</dbReference>
<keyword evidence="9" id="KW-0393">Immunoglobulin domain</keyword>
<dbReference type="GO" id="GO:0043005">
    <property type="term" value="C:neuron projection"/>
    <property type="evidence" value="ECO:0007669"/>
    <property type="project" value="TreeGrafter"/>
</dbReference>
<dbReference type="OrthoDB" id="152385at2759"/>
<dbReference type="GO" id="GO:0007155">
    <property type="term" value="P:cell adhesion"/>
    <property type="evidence" value="ECO:0007669"/>
    <property type="project" value="UniProtKB-KW"/>
</dbReference>
<keyword evidence="8" id="KW-1015">Disulfide bond</keyword>
<dbReference type="InterPro" id="IPR036179">
    <property type="entry name" value="Ig-like_dom_sf"/>
</dbReference>
<keyword evidence="7" id="KW-0472">Membrane</keyword>
<dbReference type="PANTHER" id="PTHR12231:SF253">
    <property type="entry name" value="DPR-INTERACTING PROTEIN ETA, ISOFORM B-RELATED"/>
    <property type="match status" value="1"/>
</dbReference>
<evidence type="ECO:0000313" key="12">
    <source>
        <dbReference type="Proteomes" id="UP000094527"/>
    </source>
</evidence>
<accession>A0A1D2MFF9</accession>
<dbReference type="Pfam" id="PF07679">
    <property type="entry name" value="I-set"/>
    <property type="match status" value="2"/>
</dbReference>
<dbReference type="AlphaFoldDB" id="A0A1D2MFF9"/>
<keyword evidence="3" id="KW-0732">Signal</keyword>
<evidence type="ECO:0000256" key="5">
    <source>
        <dbReference type="ARBA" id="ARBA00022889"/>
    </source>
</evidence>
<dbReference type="InterPro" id="IPR051170">
    <property type="entry name" value="Neural/epithelial_adhesion"/>
</dbReference>
<evidence type="ECO:0000259" key="10">
    <source>
        <dbReference type="PROSITE" id="PS50835"/>
    </source>
</evidence>
<dbReference type="Gene3D" id="2.60.40.10">
    <property type="entry name" value="Immunoglobulins"/>
    <property type="match status" value="2"/>
</dbReference>
<evidence type="ECO:0000256" key="2">
    <source>
        <dbReference type="ARBA" id="ARBA00022692"/>
    </source>
</evidence>
<dbReference type="SMART" id="SM00408">
    <property type="entry name" value="IGc2"/>
    <property type="match status" value="2"/>
</dbReference>
<proteinExistence type="predicted"/>
<comment type="subcellular location">
    <subcellularLocation>
        <location evidence="1">Membrane</location>
        <topology evidence="1">Single-pass membrane protein</topology>
    </subcellularLocation>
</comment>
<evidence type="ECO:0000256" key="3">
    <source>
        <dbReference type="ARBA" id="ARBA00022729"/>
    </source>
</evidence>
<keyword evidence="2" id="KW-0812">Transmembrane</keyword>
<sequence>MSNVDFIWFKNGKLLQRNSRINLLPPQHKLQIFNAKLEDQGVYQCFAEVKVEEHFVEVVLIFYFILLASAPEIVQTFISQSLQPGPSVSLKCSATGNPTPSFAWFVDDVLLSPGVDQGYQQLHTRISIGFYQLQSSEKVSHLNISQVRRGDSGAYRCEASNLVGKSFHSARLNIYGPIFVKEMKAITLAAGENAWIPCHYGGFPVDKVVWQKDSR</sequence>
<dbReference type="PROSITE" id="PS50835">
    <property type="entry name" value="IG_LIKE"/>
    <property type="match status" value="2"/>
</dbReference>
<dbReference type="STRING" id="48709.A0A1D2MFF9"/>
<dbReference type="InterPro" id="IPR003598">
    <property type="entry name" value="Ig_sub2"/>
</dbReference>
<evidence type="ECO:0000256" key="4">
    <source>
        <dbReference type="ARBA" id="ARBA00022737"/>
    </source>
</evidence>
<evidence type="ECO:0000256" key="7">
    <source>
        <dbReference type="ARBA" id="ARBA00023136"/>
    </source>
</evidence>
<feature type="domain" description="Ig-like" evidence="10">
    <location>
        <begin position="1"/>
        <end position="57"/>
    </location>
</feature>
<gene>
    <name evidence="11" type="ORF">Ocin01_14953</name>
</gene>
<evidence type="ECO:0000313" key="11">
    <source>
        <dbReference type="EMBL" id="ODM91729.1"/>
    </source>
</evidence>
<evidence type="ECO:0000256" key="8">
    <source>
        <dbReference type="ARBA" id="ARBA00023157"/>
    </source>
</evidence>
<comment type="caution">
    <text evidence="11">The sequence shown here is derived from an EMBL/GenBank/DDBJ whole genome shotgun (WGS) entry which is preliminary data.</text>
</comment>
<name>A0A1D2MFF9_ORCCI</name>
<organism evidence="11 12">
    <name type="scientific">Orchesella cincta</name>
    <name type="common">Springtail</name>
    <name type="synonym">Podura cincta</name>
    <dbReference type="NCBI Taxonomy" id="48709"/>
    <lineage>
        <taxon>Eukaryota</taxon>
        <taxon>Metazoa</taxon>
        <taxon>Ecdysozoa</taxon>
        <taxon>Arthropoda</taxon>
        <taxon>Hexapoda</taxon>
        <taxon>Collembola</taxon>
        <taxon>Entomobryomorpha</taxon>
        <taxon>Entomobryoidea</taxon>
        <taxon>Orchesellidae</taxon>
        <taxon>Orchesellinae</taxon>
        <taxon>Orchesella</taxon>
    </lineage>
</organism>
<dbReference type="SUPFAM" id="SSF48726">
    <property type="entry name" value="Immunoglobulin"/>
    <property type="match status" value="3"/>
</dbReference>
<dbReference type="InterPro" id="IPR007110">
    <property type="entry name" value="Ig-like_dom"/>
</dbReference>
<dbReference type="PANTHER" id="PTHR12231">
    <property type="entry name" value="CTX-RELATED TYPE I TRANSMEMBRANE PROTEIN"/>
    <property type="match status" value="1"/>
</dbReference>
<keyword evidence="6" id="KW-1133">Transmembrane helix</keyword>
<evidence type="ECO:0000256" key="1">
    <source>
        <dbReference type="ARBA" id="ARBA00004167"/>
    </source>
</evidence>
<dbReference type="GO" id="GO:0048812">
    <property type="term" value="P:neuron projection morphogenesis"/>
    <property type="evidence" value="ECO:0007669"/>
    <property type="project" value="UniProtKB-ARBA"/>
</dbReference>
<keyword evidence="5" id="KW-0130">Cell adhesion</keyword>
<dbReference type="Proteomes" id="UP000094527">
    <property type="component" value="Unassembled WGS sequence"/>
</dbReference>
<dbReference type="EMBL" id="LJIJ01001444">
    <property type="protein sequence ID" value="ODM91729.1"/>
    <property type="molecule type" value="Genomic_DNA"/>
</dbReference>